<dbReference type="RefSeq" id="WP_386755152.1">
    <property type="nucleotide sequence ID" value="NZ_JBHSNM010000003.1"/>
</dbReference>
<keyword evidence="1" id="KW-0812">Transmembrane</keyword>
<evidence type="ECO:0000313" key="2">
    <source>
        <dbReference type="EMBL" id="MFC5570708.1"/>
    </source>
</evidence>
<proteinExistence type="predicted"/>
<evidence type="ECO:0000313" key="3">
    <source>
        <dbReference type="Proteomes" id="UP001596036"/>
    </source>
</evidence>
<reference evidence="3" key="1">
    <citation type="journal article" date="2019" name="Int. J. Syst. Evol. Microbiol.">
        <title>The Global Catalogue of Microorganisms (GCM) 10K type strain sequencing project: providing services to taxonomists for standard genome sequencing and annotation.</title>
        <authorList>
            <consortium name="The Broad Institute Genomics Platform"/>
            <consortium name="The Broad Institute Genome Sequencing Center for Infectious Disease"/>
            <person name="Wu L."/>
            <person name="Ma J."/>
        </authorList>
    </citation>
    <scope>NUCLEOTIDE SEQUENCE [LARGE SCALE GENOMIC DNA]</scope>
    <source>
        <strain evidence="3">KACC 11407</strain>
    </source>
</reference>
<dbReference type="Proteomes" id="UP001596036">
    <property type="component" value="Unassembled WGS sequence"/>
</dbReference>
<gene>
    <name evidence="2" type="ORF">ACFPN1_11610</name>
</gene>
<keyword evidence="1" id="KW-0472">Membrane</keyword>
<accession>A0ABW0SNL5</accession>
<feature type="transmembrane region" description="Helical" evidence="1">
    <location>
        <begin position="6"/>
        <end position="23"/>
    </location>
</feature>
<evidence type="ECO:0000256" key="1">
    <source>
        <dbReference type="SAM" id="Phobius"/>
    </source>
</evidence>
<keyword evidence="3" id="KW-1185">Reference proteome</keyword>
<organism evidence="2 3">
    <name type="scientific">Lysobacter yangpyeongensis</name>
    <dbReference type="NCBI Taxonomy" id="346182"/>
    <lineage>
        <taxon>Bacteria</taxon>
        <taxon>Pseudomonadati</taxon>
        <taxon>Pseudomonadota</taxon>
        <taxon>Gammaproteobacteria</taxon>
        <taxon>Lysobacterales</taxon>
        <taxon>Lysobacteraceae</taxon>
        <taxon>Lysobacter</taxon>
    </lineage>
</organism>
<feature type="transmembrane region" description="Helical" evidence="1">
    <location>
        <begin position="35"/>
        <end position="54"/>
    </location>
</feature>
<keyword evidence="1" id="KW-1133">Transmembrane helix</keyword>
<sequence length="55" mass="5625">MNSFHGAAVLIALLPVLPLAMVLRRRSRDPRAFRGAAAVSLVLLVCGIAAAVAGA</sequence>
<protein>
    <submittedName>
        <fullName evidence="2">Uncharacterized protein</fullName>
    </submittedName>
</protein>
<comment type="caution">
    <text evidence="2">The sequence shown here is derived from an EMBL/GenBank/DDBJ whole genome shotgun (WGS) entry which is preliminary data.</text>
</comment>
<name>A0ABW0SNL5_9GAMM</name>
<dbReference type="EMBL" id="JBHSNM010000003">
    <property type="protein sequence ID" value="MFC5570708.1"/>
    <property type="molecule type" value="Genomic_DNA"/>
</dbReference>